<dbReference type="Proteomes" id="UP000315112">
    <property type="component" value="Unassembled WGS sequence"/>
</dbReference>
<comment type="caution">
    <text evidence="1">The sequence shown here is derived from an EMBL/GenBank/DDBJ whole genome shotgun (WGS) entry which is preliminary data.</text>
</comment>
<dbReference type="EMBL" id="VLKW01000004">
    <property type="protein sequence ID" value="TWI47352.1"/>
    <property type="molecule type" value="Genomic_DNA"/>
</dbReference>
<reference evidence="1 2" key="1">
    <citation type="journal article" date="2015" name="Stand. Genomic Sci.">
        <title>Genomic Encyclopedia of Bacterial and Archaeal Type Strains, Phase III: the genomes of soil and plant-associated and newly described type strains.</title>
        <authorList>
            <person name="Whitman W.B."/>
            <person name="Woyke T."/>
            <person name="Klenk H.P."/>
            <person name="Zhou Y."/>
            <person name="Lilburn T.G."/>
            <person name="Beck B.J."/>
            <person name="De Vos P."/>
            <person name="Vandamme P."/>
            <person name="Eisen J.A."/>
            <person name="Garrity G."/>
            <person name="Hugenholtz P."/>
            <person name="Kyrpides N.C."/>
        </authorList>
    </citation>
    <scope>NUCLEOTIDE SEQUENCE [LARGE SCALE GENOMIC DNA]</scope>
    <source>
        <strain evidence="1 2">CGMCC 1.10685</strain>
    </source>
</reference>
<organism evidence="1 2">
    <name type="scientific">Pseudoduganella flava</name>
    <dbReference type="NCBI Taxonomy" id="871742"/>
    <lineage>
        <taxon>Bacteria</taxon>
        <taxon>Pseudomonadati</taxon>
        <taxon>Pseudomonadota</taxon>
        <taxon>Betaproteobacteria</taxon>
        <taxon>Burkholderiales</taxon>
        <taxon>Oxalobacteraceae</taxon>
        <taxon>Telluria group</taxon>
        <taxon>Pseudoduganella</taxon>
    </lineage>
</organism>
<dbReference type="AlphaFoldDB" id="A0A562PSD8"/>
<evidence type="ECO:0000313" key="1">
    <source>
        <dbReference type="EMBL" id="TWI47352.1"/>
    </source>
</evidence>
<sequence length="267" mass="29648">MPAFAGLIPLQIFVSTSLYSVIAVLAHGTSLRLIPANPNDILFARIFAIPGITLTRTPMLPSTPIAPSKTAALSRVLDSVPKGYRHYILGTVSAAKAETLANKFHALYGIGCSPAQRLVRKSKGIANAVLVMYWPADAVEVRWLLLATNGAGFESERLRLVDEKPRLSWLGYELVRHSLQGRASWTWRRPKEAMTELHVLLASQSNRRHYSALAATLERIAKQPGFHGVRAQSWSLFQEARRRGYSEPLPQLFYLQKVSHGDRLTLG</sequence>
<accession>A0A562PSD8</accession>
<dbReference type="RefSeq" id="WP_229418740.1">
    <property type="nucleotide sequence ID" value="NZ_CP046904.1"/>
</dbReference>
<name>A0A562PSD8_9BURK</name>
<protein>
    <submittedName>
        <fullName evidence="1">Uncharacterized protein</fullName>
    </submittedName>
</protein>
<evidence type="ECO:0000313" key="2">
    <source>
        <dbReference type="Proteomes" id="UP000315112"/>
    </source>
</evidence>
<proteinExistence type="predicted"/>
<gene>
    <name evidence="1" type="ORF">IP92_02411</name>
</gene>